<evidence type="ECO:0000313" key="2">
    <source>
        <dbReference type="EMBL" id="WZN49134.1"/>
    </source>
</evidence>
<feature type="signal peptide" evidence="1">
    <location>
        <begin position="1"/>
        <end position="20"/>
    </location>
</feature>
<protein>
    <submittedName>
        <fullName evidence="2">SusD/RagB family nutrient-binding outer membrane lipoprotein</fullName>
    </submittedName>
</protein>
<keyword evidence="2" id="KW-0449">Lipoprotein</keyword>
<dbReference type="InterPro" id="IPR041662">
    <property type="entry name" value="SusD-like_2"/>
</dbReference>
<name>A0ABZ2ZA53_9BACT</name>
<dbReference type="PROSITE" id="PS51257">
    <property type="entry name" value="PROKAR_LIPOPROTEIN"/>
    <property type="match status" value="1"/>
</dbReference>
<dbReference type="EMBL" id="CP150096">
    <property type="protein sequence ID" value="WZN49134.1"/>
    <property type="molecule type" value="Genomic_DNA"/>
</dbReference>
<organism evidence="2 3">
    <name type="scientific">Chitinophaga caseinilytica</name>
    <dbReference type="NCBI Taxonomy" id="2267521"/>
    <lineage>
        <taxon>Bacteria</taxon>
        <taxon>Pseudomonadati</taxon>
        <taxon>Bacteroidota</taxon>
        <taxon>Chitinophagia</taxon>
        <taxon>Chitinophagales</taxon>
        <taxon>Chitinophagaceae</taxon>
        <taxon>Chitinophaga</taxon>
    </lineage>
</organism>
<dbReference type="InterPro" id="IPR011990">
    <property type="entry name" value="TPR-like_helical_dom_sf"/>
</dbReference>
<dbReference type="Proteomes" id="UP001449657">
    <property type="component" value="Chromosome"/>
</dbReference>
<dbReference type="RefSeq" id="WP_341843709.1">
    <property type="nucleotide sequence ID" value="NZ_CP149792.1"/>
</dbReference>
<dbReference type="Gene3D" id="1.25.40.390">
    <property type="match status" value="1"/>
</dbReference>
<keyword evidence="3" id="KW-1185">Reference proteome</keyword>
<accession>A0ABZ2ZA53</accession>
<evidence type="ECO:0000313" key="3">
    <source>
        <dbReference type="Proteomes" id="UP001449657"/>
    </source>
</evidence>
<dbReference type="SUPFAM" id="SSF48452">
    <property type="entry name" value="TPR-like"/>
    <property type="match status" value="1"/>
</dbReference>
<gene>
    <name evidence="2" type="ORF">WJU22_13240</name>
</gene>
<evidence type="ECO:0000256" key="1">
    <source>
        <dbReference type="SAM" id="SignalP"/>
    </source>
</evidence>
<keyword evidence="1" id="KW-0732">Signal</keyword>
<sequence>MQRITKYTFALLLGASVGLASCDKGFEEMNTNPNASTKPNVDYLFSQSILQGNYVYDRVYFYTSYLTCGAFVQHFAFGKEVTLAGSGDKYGQVDSYQGQYFRFAYTNVLTTLGELIRTADANPDLVNKSASARIWRVLIQQRITDLYGDVPYSEAGKAATDRVYQPKYDAQSAVYDGMLRELESAIGAFNDGKVKFGAADFVYKGDVAKWKKLGYSLMLRMAMRMTKVAPDKAREWAQKAIAGGIIMQEGDQAVVLYGSGSQNYNVNPVVFEIVGQDIKPSSKGADNTENGKFSKTFIDFLKAKNDPRLPVISVVWKDGKPDTSAAIQRGMPNGTEGRPDDFVTYSEPNPATVLQNSAPLIVVSAAEMRFLLTEAILRTWATGNAAQTYKEGIEIAMRNWALFGEGGRIAPDKINAYTTANALNMASPFNDQMNQVHSQFWIASLFDEQEAYANWRRTGFPVLVPVNAKDNMTNGTIPRRLPYSRTEQGSNRSNYDAALARQGADLLTTRIWWDK</sequence>
<proteinExistence type="predicted"/>
<feature type="chain" id="PRO_5046803213" evidence="1">
    <location>
        <begin position="21"/>
        <end position="515"/>
    </location>
</feature>
<reference evidence="2 3" key="1">
    <citation type="submission" date="2024-03" db="EMBL/GenBank/DDBJ databases">
        <title>Chitinophaga caseinilytica sp. nov., a casein hydrolysing bacterium isolated from forest soil.</title>
        <authorList>
            <person name="Lee D.S."/>
            <person name="Han D.M."/>
            <person name="Baek J.H."/>
            <person name="Choi D.G."/>
            <person name="Jeon J.H."/>
            <person name="Jeon C.O."/>
        </authorList>
    </citation>
    <scope>NUCLEOTIDE SEQUENCE [LARGE SCALE GENOMIC DNA]</scope>
    <source>
        <strain evidence="2 3">KACC 19118</strain>
    </source>
</reference>
<dbReference type="Pfam" id="PF12771">
    <property type="entry name" value="SusD-like_2"/>
    <property type="match status" value="1"/>
</dbReference>